<keyword evidence="1" id="KW-0732">Signal</keyword>
<dbReference type="AlphaFoldDB" id="A0A160A0E3"/>
<reference evidence="2 3" key="2">
    <citation type="journal article" date="2018" name="Nature">
        <title>Mutant phenotypes for thousands of bacterial genes of unknown function.</title>
        <authorList>
            <person name="Price M.N."/>
            <person name="Wetmore K.M."/>
            <person name="Waters R.J."/>
            <person name="Callaghan M."/>
            <person name="Ray J."/>
            <person name="Liu H."/>
            <person name="Kuehl J.V."/>
            <person name="Melnyk R.A."/>
            <person name="Lamson J.S."/>
            <person name="Suh Y."/>
            <person name="Carlson H.K."/>
            <person name="Esquivel Z."/>
            <person name="Sadeeshkumar H."/>
            <person name="Chakraborty R."/>
            <person name="Zane G.M."/>
            <person name="Rubin B.E."/>
            <person name="Wall J.D."/>
            <person name="Visel A."/>
            <person name="Bristow J."/>
            <person name="Blow M.J."/>
            <person name="Arkin A.P."/>
            <person name="Deutschbauer A.M."/>
        </authorList>
    </citation>
    <scope>NUCLEOTIDE SEQUENCE [LARGE SCALE GENOMIC DNA]</scope>
    <source>
        <strain evidence="2 3">FW300-N2E2</strain>
    </source>
</reference>
<evidence type="ECO:0008006" key="4">
    <source>
        <dbReference type="Google" id="ProtNLM"/>
    </source>
</evidence>
<accession>A0A160A0E3</accession>
<proteinExistence type="predicted"/>
<dbReference type="RefSeq" id="WP_063323385.1">
    <property type="nucleotide sequence ID" value="NZ_CP015225.1"/>
</dbReference>
<sequence>MKALRLTSLIVSAALVTACTNESPLLFVSKSSVGLDVSTPTTGSTELSVNFGWKSIDAAYVPVVEIIDKEGKVLHQILSGDSETARQQIPAPTPLAENFKEEVDLLVEKSETLAKTGKANEPAAVAELKQQGKKVTDFSEQFFSTESIKPEQQSSATPTLSRAFKEQVSLLVNNATNFNNITNQAKAAADLEKQKEIVAAMSEKIASTENTTIEQQTPIASTLATQLVKASETLNQTTELYEKATDADKPQLKKQMQAQQEVMATISEALIKSIDRKDALSVFSVIDTKSIFRESIGVGKVFATGMAAQNVSRDFNASRGCVTAISSAVAKLAASPDAAEQAKAKALIEACK</sequence>
<organism evidence="2 3">
    <name type="scientific">Pseudomonas fluorescens</name>
    <dbReference type="NCBI Taxonomy" id="294"/>
    <lineage>
        <taxon>Bacteria</taxon>
        <taxon>Pseudomonadati</taxon>
        <taxon>Pseudomonadota</taxon>
        <taxon>Gammaproteobacteria</taxon>
        <taxon>Pseudomonadales</taxon>
        <taxon>Pseudomonadaceae</taxon>
        <taxon>Pseudomonas</taxon>
    </lineage>
</organism>
<reference evidence="3" key="1">
    <citation type="submission" date="2016-04" db="EMBL/GenBank/DDBJ databases">
        <authorList>
            <person name="Ray J."/>
            <person name="Price M."/>
            <person name="Deutschbauer A."/>
        </authorList>
    </citation>
    <scope>NUCLEOTIDE SEQUENCE [LARGE SCALE GENOMIC DNA]</scope>
    <source>
        <strain evidence="3">FW300-N2E2</strain>
    </source>
</reference>
<gene>
    <name evidence="2" type="ORF">TK06_19320</name>
</gene>
<name>A0A160A0E3_PSEFL</name>
<dbReference type="EMBL" id="CP015225">
    <property type="protein sequence ID" value="AMZ73154.1"/>
    <property type="molecule type" value="Genomic_DNA"/>
</dbReference>
<feature type="chain" id="PRO_5007811732" description="Lipoprotein" evidence="1">
    <location>
        <begin position="19"/>
        <end position="352"/>
    </location>
</feature>
<evidence type="ECO:0000256" key="1">
    <source>
        <dbReference type="SAM" id="SignalP"/>
    </source>
</evidence>
<evidence type="ECO:0000313" key="2">
    <source>
        <dbReference type="EMBL" id="AMZ73154.1"/>
    </source>
</evidence>
<dbReference type="PROSITE" id="PS51257">
    <property type="entry name" value="PROKAR_LIPOPROTEIN"/>
    <property type="match status" value="1"/>
</dbReference>
<feature type="signal peptide" evidence="1">
    <location>
        <begin position="1"/>
        <end position="18"/>
    </location>
</feature>
<protein>
    <recommendedName>
        <fullName evidence="4">Lipoprotein</fullName>
    </recommendedName>
</protein>
<dbReference type="Proteomes" id="UP000076083">
    <property type="component" value="Chromosome"/>
</dbReference>
<evidence type="ECO:0000313" key="3">
    <source>
        <dbReference type="Proteomes" id="UP000076083"/>
    </source>
</evidence>